<dbReference type="InterPro" id="IPR003329">
    <property type="entry name" value="Cytidylyl_trans"/>
</dbReference>
<reference evidence="1 2" key="1">
    <citation type="submission" date="2019-05" db="EMBL/GenBank/DDBJ databases">
        <title>Nesterenkonia sp. GY239, isolated from the Southern Atlantic Ocean.</title>
        <authorList>
            <person name="Zhang G."/>
        </authorList>
    </citation>
    <scope>NUCLEOTIDE SEQUENCE [LARGE SCALE GENOMIC DNA]</scope>
    <source>
        <strain evidence="1 2">GY239</strain>
    </source>
</reference>
<dbReference type="PANTHER" id="PTHR21485:SF6">
    <property type="entry name" value="N-ACYLNEURAMINATE CYTIDYLYLTRANSFERASE-RELATED"/>
    <property type="match status" value="1"/>
</dbReference>
<keyword evidence="2" id="KW-1185">Reference proteome</keyword>
<sequence>METDPIVAVVPCRAGSERVANKNTRPFAGFDRGLLELKLTQLAAVEELAEIIVSTNDPVVSEYAARFSTEQDQRVTVVQRPDELGRSSTPMSEFIQYLGRLREDGTMLMTHVTHPLLAAAGFRDLISRWRTAAADGHDSLLTVTKLHAFLWDADGKPFNYDAAAEKWPRSQDIPPLFEVNHAAYLIPFRRVREVGDRVGERPFMHEMSGEAVMDIDWEDQFQLLNDLANAKQMRGLSLI</sequence>
<dbReference type="InterPro" id="IPR050793">
    <property type="entry name" value="CMP-NeuNAc_synthase"/>
</dbReference>
<gene>
    <name evidence="1" type="ORF">FEF27_07885</name>
</gene>
<dbReference type="EMBL" id="VAWA01000008">
    <property type="protein sequence ID" value="TLP75564.1"/>
    <property type="molecule type" value="Genomic_DNA"/>
</dbReference>
<dbReference type="GO" id="GO:0008781">
    <property type="term" value="F:N-acylneuraminate cytidylyltransferase activity"/>
    <property type="evidence" value="ECO:0007669"/>
    <property type="project" value="TreeGrafter"/>
</dbReference>
<dbReference type="Proteomes" id="UP000306544">
    <property type="component" value="Unassembled WGS sequence"/>
</dbReference>
<accession>A0A5R9ABQ3</accession>
<protein>
    <submittedName>
        <fullName evidence="1">Acylneuraminate cytidylyltransferase family protein</fullName>
    </submittedName>
</protein>
<keyword evidence="1" id="KW-0548">Nucleotidyltransferase</keyword>
<dbReference type="Pfam" id="PF02348">
    <property type="entry name" value="CTP_transf_3"/>
    <property type="match status" value="1"/>
</dbReference>
<comment type="caution">
    <text evidence="1">The sequence shown here is derived from an EMBL/GenBank/DDBJ whole genome shotgun (WGS) entry which is preliminary data.</text>
</comment>
<dbReference type="PANTHER" id="PTHR21485">
    <property type="entry name" value="HAD SUPERFAMILY MEMBERS CMAS AND KDSC"/>
    <property type="match status" value="1"/>
</dbReference>
<organism evidence="1 2">
    <name type="scientific">Nesterenkonia sphaerica</name>
    <dbReference type="NCBI Taxonomy" id="1804988"/>
    <lineage>
        <taxon>Bacteria</taxon>
        <taxon>Bacillati</taxon>
        <taxon>Actinomycetota</taxon>
        <taxon>Actinomycetes</taxon>
        <taxon>Micrococcales</taxon>
        <taxon>Micrococcaceae</taxon>
        <taxon>Nesterenkonia</taxon>
    </lineage>
</organism>
<keyword evidence="1" id="KW-0808">Transferase</keyword>
<evidence type="ECO:0000313" key="2">
    <source>
        <dbReference type="Proteomes" id="UP000306544"/>
    </source>
</evidence>
<dbReference type="RefSeq" id="WP_138170307.1">
    <property type="nucleotide sequence ID" value="NZ_VAWA01000008.1"/>
</dbReference>
<dbReference type="Gene3D" id="3.90.550.10">
    <property type="entry name" value="Spore Coat Polysaccharide Biosynthesis Protein SpsA, Chain A"/>
    <property type="match status" value="1"/>
</dbReference>
<dbReference type="SUPFAM" id="SSF53448">
    <property type="entry name" value="Nucleotide-diphospho-sugar transferases"/>
    <property type="match status" value="1"/>
</dbReference>
<dbReference type="AlphaFoldDB" id="A0A5R9ABQ3"/>
<dbReference type="OrthoDB" id="9805604at2"/>
<dbReference type="InterPro" id="IPR029044">
    <property type="entry name" value="Nucleotide-diphossugar_trans"/>
</dbReference>
<name>A0A5R9ABQ3_9MICC</name>
<evidence type="ECO:0000313" key="1">
    <source>
        <dbReference type="EMBL" id="TLP75564.1"/>
    </source>
</evidence>
<proteinExistence type="predicted"/>